<name>A0A5M4FJW6_9ACTN</name>
<evidence type="ECO:0000313" key="2">
    <source>
        <dbReference type="Proteomes" id="UP000380867"/>
    </source>
</evidence>
<proteinExistence type="predicted"/>
<comment type="caution">
    <text evidence="1">The sequence shown here is derived from an EMBL/GenBank/DDBJ whole genome shotgun (WGS) entry which is preliminary data.</text>
</comment>
<evidence type="ECO:0000313" key="1">
    <source>
        <dbReference type="EMBL" id="KAA1400248.1"/>
    </source>
</evidence>
<dbReference type="EMBL" id="SDPQ02000001">
    <property type="protein sequence ID" value="KAA1400248.1"/>
    <property type="molecule type" value="Genomic_DNA"/>
</dbReference>
<dbReference type="Proteomes" id="UP000380867">
    <property type="component" value="Unassembled WGS sequence"/>
</dbReference>
<sequence length="68" mass="7495">MIDLVIRPLAGLLLCALFAALVLSLPTIIRHVRAWVAQIREGNLPAPVLSLIRQREEPAEPTSERKAS</sequence>
<dbReference type="OrthoDB" id="3748886at2"/>
<gene>
    <name evidence="1" type="ORF">ESP70_005860</name>
</gene>
<keyword evidence="2" id="KW-1185">Reference proteome</keyword>
<accession>A0A5M4FJW6</accession>
<dbReference type="RefSeq" id="WP_149688342.1">
    <property type="nucleotide sequence ID" value="NZ_SDPQ02000001.1"/>
</dbReference>
<reference evidence="1" key="1">
    <citation type="submission" date="2019-09" db="EMBL/GenBank/DDBJ databases">
        <authorList>
            <person name="Li J."/>
        </authorList>
    </citation>
    <scope>NUCLEOTIDE SEQUENCE [LARGE SCALE GENOMIC DNA]</scope>
    <source>
        <strain evidence="1">JCM 14732</strain>
    </source>
</reference>
<protein>
    <submittedName>
        <fullName evidence="1">Uncharacterized protein</fullName>
    </submittedName>
</protein>
<dbReference type="AlphaFoldDB" id="A0A5M4FJW6"/>
<organism evidence="1 2">
    <name type="scientific">Aeromicrobium ginsengisoli</name>
    <dbReference type="NCBI Taxonomy" id="363867"/>
    <lineage>
        <taxon>Bacteria</taxon>
        <taxon>Bacillati</taxon>
        <taxon>Actinomycetota</taxon>
        <taxon>Actinomycetes</taxon>
        <taxon>Propionibacteriales</taxon>
        <taxon>Nocardioidaceae</taxon>
        <taxon>Aeromicrobium</taxon>
    </lineage>
</organism>